<feature type="compositionally biased region" description="Acidic residues" evidence="2">
    <location>
        <begin position="520"/>
        <end position="531"/>
    </location>
</feature>
<evidence type="ECO:0000313" key="4">
    <source>
        <dbReference type="Proteomes" id="UP000011116"/>
    </source>
</evidence>
<feature type="coiled-coil region" evidence="1">
    <location>
        <begin position="283"/>
        <end position="384"/>
    </location>
</feature>
<dbReference type="Gramene" id="HORVU.MOREX.r3.7HG0656840.1">
    <property type="protein sequence ID" value="HORVU.MOREX.r3.7HG0656840.1"/>
    <property type="gene ID" value="HORVU.MOREX.r3.7HG0656840"/>
</dbReference>
<feature type="region of interest" description="Disordered" evidence="2">
    <location>
        <begin position="427"/>
        <end position="461"/>
    </location>
</feature>
<dbReference type="PANTHER" id="PTHR31071:SF63">
    <property type="entry name" value="OS02G0506100 PROTEIN"/>
    <property type="match status" value="1"/>
</dbReference>
<dbReference type="PANTHER" id="PTHR31071">
    <property type="entry name" value="GB|AAF24581.1"/>
    <property type="match status" value="1"/>
</dbReference>
<feature type="compositionally biased region" description="Acidic residues" evidence="2">
    <location>
        <begin position="442"/>
        <end position="451"/>
    </location>
</feature>
<dbReference type="InterPro" id="IPR043424">
    <property type="entry name" value="BLT-like"/>
</dbReference>
<gene>
    <name evidence="3" type="primary">LOC123407267</name>
</gene>
<evidence type="ECO:0000256" key="1">
    <source>
        <dbReference type="SAM" id="Coils"/>
    </source>
</evidence>
<proteinExistence type="predicted"/>
<feature type="region of interest" description="Disordered" evidence="2">
    <location>
        <begin position="484"/>
        <end position="531"/>
    </location>
</feature>
<feature type="compositionally biased region" description="Basic and acidic residues" evidence="2">
    <location>
        <begin position="452"/>
        <end position="461"/>
    </location>
</feature>
<sequence length="567" mass="62846">MLSQRDAEEPVAAVEEVTARPKIRKRCALSSSSGASGALRRLRLRRGVVSLHRRGSGGVSSPLPTSWKMSESSWNRACRADGMHSSVSARKLVNALWQMSEGGLLEEEESRTARDAAATHRRCASSVEISKRSRTRSKVVLDDDHGRHWLSDKLSSAGTIGVQAGAQDWSSTCSADRTARLQDMYNSLTACKELVRVLGNVWGPGDLSPSTASLLSALRSELDMARAHARQLAGQQSSRRGEVELMKKRLEAEARAWKSKQREKVAATVRVVCDELDGERRSRRRAERVNAKLGDALAEAERELERERRSRERLEKVCDELVRGGEVEEEARREAQEAQAEVDREREMLRLADELREERVQMKLLEARLQFEEKNAVVEQLRGELEAFLETKKHGLLLELASPAAADEEHHQATHDVDHHGFFEAEGADGTARVDVGKRTDVDDDGDDSDGSDMHSIELNMDGKSKDCGGWSYSGTASKETMATTARKAASADSRGTHYDPWAGGRQSLEESEGGRRWDDDDEGCSDVDEEDSERYQAIKNLREQMLAGHGLGSIFLSGAYEGDYTA</sequence>
<dbReference type="GeneID" id="123407267"/>
<evidence type="ECO:0000313" key="3">
    <source>
        <dbReference type="EnsemblPlants" id="HORVU.MOREX.r3.7HG0656840.1"/>
    </source>
</evidence>
<reference evidence="3" key="2">
    <citation type="submission" date="2020-10" db="EMBL/GenBank/DDBJ databases">
        <authorList>
            <person name="Scholz U."/>
            <person name="Mascher M."/>
            <person name="Fiebig A."/>
        </authorList>
    </citation>
    <scope>NUCLEOTIDE SEQUENCE [LARGE SCALE GENOMIC DNA]</scope>
    <source>
        <strain evidence="3">cv. Morex</strain>
    </source>
</reference>
<dbReference type="RefSeq" id="XP_044956303.1">
    <property type="nucleotide sequence ID" value="XM_045100368.1"/>
</dbReference>
<dbReference type="AlphaFoldDB" id="A0A8I6Y3F7"/>
<dbReference type="KEGG" id="hvg:123407267"/>
<evidence type="ECO:0000256" key="2">
    <source>
        <dbReference type="SAM" id="MobiDB-lite"/>
    </source>
</evidence>
<dbReference type="SMR" id="A0A8I6Y3F7"/>
<dbReference type="OrthoDB" id="691984at2759"/>
<reference evidence="4" key="1">
    <citation type="journal article" date="2012" name="Nature">
        <title>A physical, genetic and functional sequence assembly of the barley genome.</title>
        <authorList>
            <consortium name="The International Barley Genome Sequencing Consortium"/>
            <person name="Mayer K.F."/>
            <person name="Waugh R."/>
            <person name="Brown J.W."/>
            <person name="Schulman A."/>
            <person name="Langridge P."/>
            <person name="Platzer M."/>
            <person name="Fincher G.B."/>
            <person name="Muehlbauer G.J."/>
            <person name="Sato K."/>
            <person name="Close T.J."/>
            <person name="Wise R.P."/>
            <person name="Stein N."/>
        </authorList>
    </citation>
    <scope>NUCLEOTIDE SEQUENCE [LARGE SCALE GENOMIC DNA]</scope>
    <source>
        <strain evidence="4">cv. Morex</strain>
    </source>
</reference>
<name>A0A8I6Y3F7_HORVV</name>
<accession>A0A8I6Y3F7</accession>
<protein>
    <submittedName>
        <fullName evidence="3">Uncharacterized protein</fullName>
    </submittedName>
</protein>
<dbReference type="EnsemblPlants" id="HORVU.MOREX.r3.7HG0656840.1">
    <property type="protein sequence ID" value="HORVU.MOREX.r3.7HG0656840.1"/>
    <property type="gene ID" value="HORVU.MOREX.r3.7HG0656840"/>
</dbReference>
<keyword evidence="4" id="KW-1185">Reference proteome</keyword>
<keyword evidence="1" id="KW-0175">Coiled coil</keyword>
<reference evidence="3" key="3">
    <citation type="submission" date="2022-01" db="UniProtKB">
        <authorList>
            <consortium name="EnsemblPlants"/>
        </authorList>
    </citation>
    <scope>IDENTIFICATION</scope>
    <source>
        <strain evidence="3">subsp. vulgare</strain>
    </source>
</reference>
<organism evidence="3 4">
    <name type="scientific">Hordeum vulgare subsp. vulgare</name>
    <name type="common">Domesticated barley</name>
    <dbReference type="NCBI Taxonomy" id="112509"/>
    <lineage>
        <taxon>Eukaryota</taxon>
        <taxon>Viridiplantae</taxon>
        <taxon>Streptophyta</taxon>
        <taxon>Embryophyta</taxon>
        <taxon>Tracheophyta</taxon>
        <taxon>Spermatophyta</taxon>
        <taxon>Magnoliopsida</taxon>
        <taxon>Liliopsida</taxon>
        <taxon>Poales</taxon>
        <taxon>Poaceae</taxon>
        <taxon>BOP clade</taxon>
        <taxon>Pooideae</taxon>
        <taxon>Triticodae</taxon>
        <taxon>Triticeae</taxon>
        <taxon>Hordeinae</taxon>
        <taxon>Hordeum</taxon>
    </lineage>
</organism>
<dbReference type="Proteomes" id="UP000011116">
    <property type="component" value="Chromosome 7H"/>
</dbReference>
<dbReference type="RefSeq" id="XP_044956302.1">
    <property type="nucleotide sequence ID" value="XM_045100367.1"/>
</dbReference>